<dbReference type="EMBL" id="JADIMX010000104">
    <property type="protein sequence ID" value="MBO8434739.1"/>
    <property type="molecule type" value="Genomic_DNA"/>
</dbReference>
<feature type="transmembrane region" description="Helical" evidence="4">
    <location>
        <begin position="6"/>
        <end position="31"/>
    </location>
</feature>
<keyword evidence="3" id="KW-0808">Transferase</keyword>
<keyword evidence="4" id="KW-0472">Membrane</keyword>
<evidence type="ECO:0000256" key="4">
    <source>
        <dbReference type="SAM" id="Phobius"/>
    </source>
</evidence>
<dbReference type="AlphaFoldDB" id="A0A9D9DVI7"/>
<gene>
    <name evidence="5" type="ORF">IAC55_05395</name>
</gene>
<evidence type="ECO:0000256" key="3">
    <source>
        <dbReference type="ARBA" id="ARBA00022679"/>
    </source>
</evidence>
<comment type="caution">
    <text evidence="5">The sequence shown here is derived from an EMBL/GenBank/DDBJ whole genome shotgun (WGS) entry which is preliminary data.</text>
</comment>
<evidence type="ECO:0000313" key="6">
    <source>
        <dbReference type="Proteomes" id="UP000823611"/>
    </source>
</evidence>
<reference evidence="5" key="2">
    <citation type="journal article" date="2021" name="PeerJ">
        <title>Extensive microbial diversity within the chicken gut microbiome revealed by metagenomics and culture.</title>
        <authorList>
            <person name="Gilroy R."/>
            <person name="Ravi A."/>
            <person name="Getino M."/>
            <person name="Pursley I."/>
            <person name="Horton D.L."/>
            <person name="Alikhan N.F."/>
            <person name="Baker D."/>
            <person name="Gharbi K."/>
            <person name="Hall N."/>
            <person name="Watson M."/>
            <person name="Adriaenssens E.M."/>
            <person name="Foster-Nyarko E."/>
            <person name="Jarju S."/>
            <person name="Secka A."/>
            <person name="Antonio M."/>
            <person name="Oren A."/>
            <person name="Chaudhuri R.R."/>
            <person name="La Ragione R."/>
            <person name="Hildebrand F."/>
            <person name="Pallen M.J."/>
        </authorList>
    </citation>
    <scope>NUCLEOTIDE SEQUENCE</scope>
    <source>
        <strain evidence="5">F6-4510</strain>
    </source>
</reference>
<feature type="transmembrane region" description="Helical" evidence="4">
    <location>
        <begin position="350"/>
        <end position="373"/>
    </location>
</feature>
<sequence>MIRFLGQFNFCIFLIFTICYSYQFVFLFYVLAQRLKGKKEEDTATVKNNRYAFVTSARNEKNVIGDLIDSIRKQNYPKELIDIYIIADNCTDNTAEISRQKGAFVYERFNKTLIGKGYALDEFFKHILSTKESKKYDGFFIFDADNVLDENFTKEMNKVFNKGYNIVTSYRNSRNYGSNWISAGYALWFLRESKYLSNARMLLNTSCAVSGTGFLVRESLIEKNNGWKHHLLTEDIEFSIDSVINGEKIGYSDGAIIYDEQPITFKQSWNQRLRWSKGFYQVLGKYGGKLVKGIFTSKNNKFSCFDMFMTISPAMFITLFSIAVNGGVLITEMLSSYGNYFLINESINAIGGSLFRFYILLFVVGAITTVTEWKNIHTTTFKKIFYTFTFPLFIATYIPIAIVALFKKVQWTPIAHGVERQNVIMKQQV</sequence>
<keyword evidence="4" id="KW-0812">Transmembrane</keyword>
<reference evidence="5" key="1">
    <citation type="submission" date="2020-10" db="EMBL/GenBank/DDBJ databases">
        <authorList>
            <person name="Gilroy R."/>
        </authorList>
    </citation>
    <scope>NUCLEOTIDE SEQUENCE</scope>
    <source>
        <strain evidence="5">F6-4510</strain>
    </source>
</reference>
<dbReference type="CDD" id="cd06438">
    <property type="entry name" value="EpsO_like"/>
    <property type="match status" value="1"/>
</dbReference>
<dbReference type="Proteomes" id="UP000823611">
    <property type="component" value="Unassembled WGS sequence"/>
</dbReference>
<dbReference type="PANTHER" id="PTHR43630:SF1">
    <property type="entry name" value="POLY-BETA-1,6-N-ACETYL-D-GLUCOSAMINE SYNTHASE"/>
    <property type="match status" value="1"/>
</dbReference>
<dbReference type="PANTHER" id="PTHR43630">
    <property type="entry name" value="POLY-BETA-1,6-N-ACETYL-D-GLUCOSAMINE SYNTHASE"/>
    <property type="match status" value="1"/>
</dbReference>
<dbReference type="SUPFAM" id="SSF53448">
    <property type="entry name" value="Nucleotide-diphospho-sugar transferases"/>
    <property type="match status" value="1"/>
</dbReference>
<dbReference type="InterPro" id="IPR029044">
    <property type="entry name" value="Nucleotide-diphossugar_trans"/>
</dbReference>
<comment type="similarity">
    <text evidence="1">Belongs to the glycosyltransferase 2 family.</text>
</comment>
<protein>
    <submittedName>
        <fullName evidence="5">Glycosyltransferase family 2 protein</fullName>
    </submittedName>
</protein>
<proteinExistence type="inferred from homology"/>
<feature type="transmembrane region" description="Helical" evidence="4">
    <location>
        <begin position="385"/>
        <end position="406"/>
    </location>
</feature>
<name>A0A9D9DVI7_9FIRM</name>
<evidence type="ECO:0000313" key="5">
    <source>
        <dbReference type="EMBL" id="MBO8434739.1"/>
    </source>
</evidence>
<evidence type="ECO:0000256" key="1">
    <source>
        <dbReference type="ARBA" id="ARBA00006739"/>
    </source>
</evidence>
<dbReference type="GO" id="GO:0016757">
    <property type="term" value="F:glycosyltransferase activity"/>
    <property type="evidence" value="ECO:0007669"/>
    <property type="project" value="UniProtKB-KW"/>
</dbReference>
<keyword evidence="4" id="KW-1133">Transmembrane helix</keyword>
<dbReference type="Pfam" id="PF13641">
    <property type="entry name" value="Glyco_tranf_2_3"/>
    <property type="match status" value="1"/>
</dbReference>
<accession>A0A9D9DVI7</accession>
<dbReference type="Gene3D" id="3.90.550.10">
    <property type="entry name" value="Spore Coat Polysaccharide Biosynthesis Protein SpsA, Chain A"/>
    <property type="match status" value="1"/>
</dbReference>
<feature type="transmembrane region" description="Helical" evidence="4">
    <location>
        <begin position="307"/>
        <end position="330"/>
    </location>
</feature>
<evidence type="ECO:0000256" key="2">
    <source>
        <dbReference type="ARBA" id="ARBA00022676"/>
    </source>
</evidence>
<organism evidence="5 6">
    <name type="scientific">Candidatus Fimicola merdigallinarum</name>
    <dbReference type="NCBI Taxonomy" id="2840819"/>
    <lineage>
        <taxon>Bacteria</taxon>
        <taxon>Bacillati</taxon>
        <taxon>Bacillota</taxon>
        <taxon>Clostridia</taxon>
        <taxon>Lachnospirales</taxon>
        <taxon>Lachnospiraceae</taxon>
        <taxon>Lachnospiraceae incertae sedis</taxon>
        <taxon>Candidatus Fimicola</taxon>
    </lineage>
</organism>
<keyword evidence="2" id="KW-0328">Glycosyltransferase</keyword>